<protein>
    <submittedName>
        <fullName evidence="4">Putative glycosyltransferase</fullName>
    </submittedName>
</protein>
<keyword evidence="3 4" id="KW-0808">Transferase</keyword>
<gene>
    <name evidence="4" type="ORF">TM448B04544_0004</name>
</gene>
<accession>A0A6M3XZN0</accession>
<dbReference type="EMBL" id="MT145089">
    <property type="protein sequence ID" value="QJI03449.1"/>
    <property type="molecule type" value="Genomic_DNA"/>
</dbReference>
<dbReference type="SUPFAM" id="SSF53448">
    <property type="entry name" value="Nucleotide-diphospho-sugar transferases"/>
    <property type="match status" value="1"/>
</dbReference>
<evidence type="ECO:0000313" key="4">
    <source>
        <dbReference type="EMBL" id="QJI03449.1"/>
    </source>
</evidence>
<comment type="similarity">
    <text evidence="1">Belongs to the glycosyltransferase 2 family.</text>
</comment>
<name>A0A6M3XZN0_9ZZZZ</name>
<evidence type="ECO:0000256" key="3">
    <source>
        <dbReference type="ARBA" id="ARBA00022679"/>
    </source>
</evidence>
<proteinExistence type="inferred from homology"/>
<sequence length="241" mass="27583">MTEVDVIIISWAKTPELRTVTQNCLDTLYSSETDVRFNPVIVESAPDVEYNWGATIHPKDEFGYNKYCNLGRKAGKAPWVALCNNDIMFHPGWATIMLAAHKQFPQFRSMSPWCPKTMGDVNGKQGTLLEGYQIRNHVAGWCLFHERGIYDAIGDLDEKIRFWYADNDYALLIEKNGIKHCVVPDALVTHEGADWIEMDDLKVSLGATARTVTADDLKEKYMWADKEYVEKKWDVKFNDGH</sequence>
<evidence type="ECO:0000256" key="2">
    <source>
        <dbReference type="ARBA" id="ARBA00022676"/>
    </source>
</evidence>
<keyword evidence="2" id="KW-0328">Glycosyltransferase</keyword>
<dbReference type="PANTHER" id="PTHR43179:SF12">
    <property type="entry name" value="GALACTOFURANOSYLTRANSFERASE GLFT2"/>
    <property type="match status" value="1"/>
</dbReference>
<dbReference type="Gene3D" id="3.90.550.10">
    <property type="entry name" value="Spore Coat Polysaccharide Biosynthesis Protein SpsA, Chain A"/>
    <property type="match status" value="1"/>
</dbReference>
<dbReference type="GO" id="GO:0016757">
    <property type="term" value="F:glycosyltransferase activity"/>
    <property type="evidence" value="ECO:0007669"/>
    <property type="project" value="UniProtKB-KW"/>
</dbReference>
<evidence type="ECO:0000256" key="1">
    <source>
        <dbReference type="ARBA" id="ARBA00006739"/>
    </source>
</evidence>
<dbReference type="InterPro" id="IPR029044">
    <property type="entry name" value="Nucleotide-diphossugar_trans"/>
</dbReference>
<dbReference type="PANTHER" id="PTHR43179">
    <property type="entry name" value="RHAMNOSYLTRANSFERASE WBBL"/>
    <property type="match status" value="1"/>
</dbReference>
<organism evidence="4">
    <name type="scientific">viral metagenome</name>
    <dbReference type="NCBI Taxonomy" id="1070528"/>
    <lineage>
        <taxon>unclassified sequences</taxon>
        <taxon>metagenomes</taxon>
        <taxon>organismal metagenomes</taxon>
    </lineage>
</organism>
<reference evidence="4" key="1">
    <citation type="submission" date="2020-03" db="EMBL/GenBank/DDBJ databases">
        <title>The deep terrestrial virosphere.</title>
        <authorList>
            <person name="Holmfeldt K."/>
            <person name="Nilsson E."/>
            <person name="Simone D."/>
            <person name="Lopez-Fernandez M."/>
            <person name="Wu X."/>
            <person name="de Brujin I."/>
            <person name="Lundin D."/>
            <person name="Andersson A."/>
            <person name="Bertilsson S."/>
            <person name="Dopson M."/>
        </authorList>
    </citation>
    <scope>NUCLEOTIDE SEQUENCE</scope>
    <source>
        <strain evidence="4">TM448B04544</strain>
    </source>
</reference>
<dbReference type="AlphaFoldDB" id="A0A6M3XZN0"/>